<sequence>MISDLAPIDLLIQRAGRLQRHIRNAEGDRKDSLPDERQPPLLYILAPEWQPDAKAGWLGAELKGTGYVYPDHATLWRTQHYCGSTVK</sequence>
<name>A0A377CV19_ECOLX</name>
<dbReference type="EMBL" id="UGED01000011">
    <property type="protein sequence ID" value="STM07801.1"/>
    <property type="molecule type" value="Genomic_DNA"/>
</dbReference>
<dbReference type="AlphaFoldDB" id="A0A377CV19"/>
<keyword evidence="2" id="KW-0378">Hydrolase</keyword>
<evidence type="ECO:0000256" key="1">
    <source>
        <dbReference type="ARBA" id="ARBA00022741"/>
    </source>
</evidence>
<keyword evidence="4" id="KW-0067">ATP-binding</keyword>
<protein>
    <submittedName>
        <fullName evidence="7">Putative helicase Cas3</fullName>
    </submittedName>
</protein>
<gene>
    <name evidence="7" type="ORF">NCTC9962_05422</name>
</gene>
<keyword evidence="5" id="KW-0051">Antiviral defense</keyword>
<dbReference type="GO" id="GO:0051607">
    <property type="term" value="P:defense response to virus"/>
    <property type="evidence" value="ECO:0007669"/>
    <property type="project" value="UniProtKB-KW"/>
</dbReference>
<dbReference type="InterPro" id="IPR054712">
    <property type="entry name" value="Cas3-like_dom"/>
</dbReference>
<reference evidence="7 8" key="1">
    <citation type="submission" date="2018-06" db="EMBL/GenBank/DDBJ databases">
        <authorList>
            <consortium name="Pathogen Informatics"/>
            <person name="Doyle S."/>
        </authorList>
    </citation>
    <scope>NUCLEOTIDE SEQUENCE [LARGE SCALE GENOMIC DNA]</scope>
    <source>
        <strain evidence="7 8">NCTC9962</strain>
    </source>
</reference>
<evidence type="ECO:0000256" key="2">
    <source>
        <dbReference type="ARBA" id="ARBA00022801"/>
    </source>
</evidence>
<dbReference type="Proteomes" id="UP000254052">
    <property type="component" value="Unassembled WGS sequence"/>
</dbReference>
<dbReference type="GO" id="GO:0005524">
    <property type="term" value="F:ATP binding"/>
    <property type="evidence" value="ECO:0007669"/>
    <property type="project" value="UniProtKB-KW"/>
</dbReference>
<dbReference type="Pfam" id="PF22590">
    <property type="entry name" value="Cas3-like_C_2"/>
    <property type="match status" value="1"/>
</dbReference>
<evidence type="ECO:0000259" key="6">
    <source>
        <dbReference type="Pfam" id="PF22590"/>
    </source>
</evidence>
<feature type="domain" description="CRISPR-associated nuclease/helicase Cas3" evidence="6">
    <location>
        <begin position="1"/>
        <end position="22"/>
    </location>
</feature>
<dbReference type="GO" id="GO:0004386">
    <property type="term" value="F:helicase activity"/>
    <property type="evidence" value="ECO:0007669"/>
    <property type="project" value="UniProtKB-KW"/>
</dbReference>
<evidence type="ECO:0000313" key="7">
    <source>
        <dbReference type="EMBL" id="STM07801.1"/>
    </source>
</evidence>
<evidence type="ECO:0000256" key="3">
    <source>
        <dbReference type="ARBA" id="ARBA00022806"/>
    </source>
</evidence>
<evidence type="ECO:0000256" key="4">
    <source>
        <dbReference type="ARBA" id="ARBA00022840"/>
    </source>
</evidence>
<evidence type="ECO:0000256" key="5">
    <source>
        <dbReference type="ARBA" id="ARBA00023118"/>
    </source>
</evidence>
<evidence type="ECO:0000313" key="8">
    <source>
        <dbReference type="Proteomes" id="UP000254052"/>
    </source>
</evidence>
<keyword evidence="3 7" id="KW-0347">Helicase</keyword>
<accession>A0A377CV19</accession>
<organism evidence="7 8">
    <name type="scientific">Escherichia coli</name>
    <dbReference type="NCBI Taxonomy" id="562"/>
    <lineage>
        <taxon>Bacteria</taxon>
        <taxon>Pseudomonadati</taxon>
        <taxon>Pseudomonadota</taxon>
        <taxon>Gammaproteobacteria</taxon>
        <taxon>Enterobacterales</taxon>
        <taxon>Enterobacteriaceae</taxon>
        <taxon>Escherichia</taxon>
    </lineage>
</organism>
<keyword evidence="1" id="KW-0547">Nucleotide-binding</keyword>
<proteinExistence type="predicted"/>
<dbReference type="GO" id="GO:0016787">
    <property type="term" value="F:hydrolase activity"/>
    <property type="evidence" value="ECO:0007669"/>
    <property type="project" value="UniProtKB-KW"/>
</dbReference>